<comment type="caution">
    <text evidence="5">The sequence shown here is derived from an EMBL/GenBank/DDBJ whole genome shotgun (WGS) entry which is preliminary data.</text>
</comment>
<evidence type="ECO:0000313" key="5">
    <source>
        <dbReference type="EMBL" id="MBB2993712.1"/>
    </source>
</evidence>
<accession>A0A839QKJ8</accession>
<sequence>MTVDELTESDSLCDSASLPDAEASEQRSALARPLHEHRPRWRSLVVVVLLACSAAVLATVYLTQYRVDRQTSAAAEQAAVAAASSGTVALLSYSPETIETDLATAKSRMTGEFLTYYGKFTTDVVAPAVRDRGVKASARAVSAAAMEIHPGEAKVLVFLNQETTSRDHPEPALTASSVIVSLVKVDDTWLISAFDPV</sequence>
<dbReference type="EMBL" id="JACHVU010000021">
    <property type="protein sequence ID" value="MBB2993712.1"/>
    <property type="molecule type" value="Genomic_DNA"/>
</dbReference>
<evidence type="ECO:0000256" key="3">
    <source>
        <dbReference type="SAM" id="MobiDB-lite"/>
    </source>
</evidence>
<keyword evidence="2 4" id="KW-0472">Membrane</keyword>
<dbReference type="AlphaFoldDB" id="A0A839QKJ8"/>
<reference evidence="5 6" key="1">
    <citation type="submission" date="2020-08" db="EMBL/GenBank/DDBJ databases">
        <title>The Agave Microbiome: Exploring the role of microbial communities in plant adaptations to desert environments.</title>
        <authorList>
            <person name="Partida-Martinez L.P."/>
        </authorList>
    </citation>
    <scope>NUCLEOTIDE SEQUENCE [LARGE SCALE GENOMIC DNA]</scope>
    <source>
        <strain evidence="5 6">AT2.18</strain>
    </source>
</reference>
<evidence type="ECO:0000256" key="2">
    <source>
        <dbReference type="ARBA" id="ARBA00023136"/>
    </source>
</evidence>
<organism evidence="5 6">
    <name type="scientific">Mycolicibacterium iranicum</name>
    <name type="common">Mycobacterium iranicum</name>
    <dbReference type="NCBI Taxonomy" id="912594"/>
    <lineage>
        <taxon>Bacteria</taxon>
        <taxon>Bacillati</taxon>
        <taxon>Actinomycetota</taxon>
        <taxon>Actinomycetes</taxon>
        <taxon>Mycobacteriales</taxon>
        <taxon>Mycobacteriaceae</taxon>
        <taxon>Mycolicibacterium</taxon>
    </lineage>
</organism>
<dbReference type="RefSeq" id="WP_396888525.1">
    <property type="nucleotide sequence ID" value="NZ_JACHVU010000021.1"/>
</dbReference>
<evidence type="ECO:0000313" key="6">
    <source>
        <dbReference type="Proteomes" id="UP000550501"/>
    </source>
</evidence>
<dbReference type="Proteomes" id="UP000550501">
    <property type="component" value="Unassembled WGS sequence"/>
</dbReference>
<gene>
    <name evidence="5" type="ORF">FHR72_005223</name>
</gene>
<evidence type="ECO:0000256" key="4">
    <source>
        <dbReference type="SAM" id="Phobius"/>
    </source>
</evidence>
<name>A0A839QKJ8_MYCIR</name>
<dbReference type="PANTHER" id="PTHR37042">
    <property type="entry name" value="OUTER MEMBRANE PROTEIN RV1973"/>
    <property type="match status" value="1"/>
</dbReference>
<comment type="subcellular location">
    <subcellularLocation>
        <location evidence="1">Membrane</location>
    </subcellularLocation>
</comment>
<feature type="region of interest" description="Disordered" evidence="3">
    <location>
        <begin position="1"/>
        <end position="20"/>
    </location>
</feature>
<dbReference type="GO" id="GO:0016020">
    <property type="term" value="C:membrane"/>
    <property type="evidence" value="ECO:0007669"/>
    <property type="project" value="UniProtKB-SubCell"/>
</dbReference>
<keyword evidence="4" id="KW-0812">Transmembrane</keyword>
<feature type="transmembrane region" description="Helical" evidence="4">
    <location>
        <begin position="41"/>
        <end position="62"/>
    </location>
</feature>
<dbReference type="PANTHER" id="PTHR37042:SF4">
    <property type="entry name" value="OUTER MEMBRANE PROTEIN RV1973"/>
    <property type="match status" value="1"/>
</dbReference>
<proteinExistence type="predicted"/>
<evidence type="ECO:0000256" key="1">
    <source>
        <dbReference type="ARBA" id="ARBA00004370"/>
    </source>
</evidence>
<keyword evidence="6" id="KW-1185">Reference proteome</keyword>
<keyword evidence="4" id="KW-1133">Transmembrane helix</keyword>
<protein>
    <submittedName>
        <fullName evidence="5">Mce-associated membrane protein</fullName>
    </submittedName>
</protein>